<keyword evidence="3" id="KW-0285">Flavoprotein</keyword>
<dbReference type="InterPro" id="IPR014731">
    <property type="entry name" value="ETF_asu_C"/>
</dbReference>
<dbReference type="PROSITE" id="PS00696">
    <property type="entry name" value="ETF_ALPHA"/>
    <property type="match status" value="1"/>
</dbReference>
<dbReference type="GO" id="GO:0050660">
    <property type="term" value="F:flavin adenine dinucleotide binding"/>
    <property type="evidence" value="ECO:0007669"/>
    <property type="project" value="InterPro"/>
</dbReference>
<comment type="similarity">
    <text evidence="1">Belongs to the ETF alpha-subunit/FixB family.</text>
</comment>
<evidence type="ECO:0000256" key="4">
    <source>
        <dbReference type="ARBA" id="ARBA00022827"/>
    </source>
</evidence>
<keyword evidence="2" id="KW-0813">Transport</keyword>
<dbReference type="InterPro" id="IPR018206">
    <property type="entry name" value="ETF_asu_C_CS"/>
</dbReference>
<keyword evidence="4 6" id="KW-0274">FAD</keyword>
<evidence type="ECO:0000313" key="9">
    <source>
        <dbReference type="Proteomes" id="UP000233375"/>
    </source>
</evidence>
<dbReference type="RefSeq" id="WP_101175746.1">
    <property type="nucleotide sequence ID" value="NZ_PISE01000008.1"/>
</dbReference>
<feature type="domain" description="Electron transfer flavoprotein alpha/beta-subunit N-terminal" evidence="7">
    <location>
        <begin position="5"/>
        <end position="194"/>
    </location>
</feature>
<comment type="cofactor">
    <cofactor evidence="6">
        <name>FAD</name>
        <dbReference type="ChEBI" id="CHEBI:57692"/>
    </cofactor>
    <text evidence="6">Binds 1 FAD per dimer.</text>
</comment>
<dbReference type="SMART" id="SM00893">
    <property type="entry name" value="ETF"/>
    <property type="match status" value="1"/>
</dbReference>
<dbReference type="PIRSF" id="PIRSF000089">
    <property type="entry name" value="Electra_flavoP_a"/>
    <property type="match status" value="1"/>
</dbReference>
<evidence type="ECO:0000256" key="1">
    <source>
        <dbReference type="ARBA" id="ARBA00005817"/>
    </source>
</evidence>
<dbReference type="InterPro" id="IPR029035">
    <property type="entry name" value="DHS-like_NAD/FAD-binding_dom"/>
</dbReference>
<dbReference type="Gene3D" id="3.40.50.1220">
    <property type="entry name" value="TPP-binding domain"/>
    <property type="match status" value="1"/>
</dbReference>
<dbReference type="PANTHER" id="PTHR43153">
    <property type="entry name" value="ELECTRON TRANSFER FLAVOPROTEIN ALPHA"/>
    <property type="match status" value="1"/>
</dbReference>
<dbReference type="SUPFAM" id="SSF52402">
    <property type="entry name" value="Adenine nucleotide alpha hydrolases-like"/>
    <property type="match status" value="1"/>
</dbReference>
<name>A0A2N0Z690_9BACI</name>
<feature type="binding site" evidence="6">
    <location>
        <begin position="267"/>
        <end position="274"/>
    </location>
    <ligand>
        <name>FAD</name>
        <dbReference type="ChEBI" id="CHEBI:57692"/>
    </ligand>
</feature>
<accession>A0A2N0Z690</accession>
<dbReference type="PANTHER" id="PTHR43153:SF1">
    <property type="entry name" value="ELECTRON TRANSFER FLAVOPROTEIN SUBUNIT ALPHA, MITOCHONDRIAL"/>
    <property type="match status" value="1"/>
</dbReference>
<evidence type="ECO:0000256" key="2">
    <source>
        <dbReference type="ARBA" id="ARBA00022448"/>
    </source>
</evidence>
<feature type="binding site" evidence="6">
    <location>
        <begin position="306"/>
        <end position="307"/>
    </location>
    <ligand>
        <name>FAD</name>
        <dbReference type="ChEBI" id="CHEBI:57692"/>
    </ligand>
</feature>
<dbReference type="OrthoDB" id="9770286at2"/>
<keyword evidence="5" id="KW-0249">Electron transport</keyword>
<reference evidence="8 9" key="1">
    <citation type="journal article" date="2003" name="Int. J. Syst. Evol. Microbiol.">
        <title>Bacillus nealsonii sp. nov., isolated from a spacecraft-assembly facility, whose spores are gamma-radiation resistant.</title>
        <authorList>
            <person name="Venkateswaran K."/>
            <person name="Kempf M."/>
            <person name="Chen F."/>
            <person name="Satomi M."/>
            <person name="Nicholson W."/>
            <person name="Kern R."/>
        </authorList>
    </citation>
    <scope>NUCLEOTIDE SEQUENCE [LARGE SCALE GENOMIC DNA]</scope>
    <source>
        <strain evidence="8 9">FO-92</strain>
    </source>
</reference>
<feature type="binding site" evidence="6">
    <location>
        <position position="211"/>
    </location>
    <ligand>
        <name>FAD</name>
        <dbReference type="ChEBI" id="CHEBI:57692"/>
    </ligand>
</feature>
<dbReference type="InterPro" id="IPR014730">
    <property type="entry name" value="ETF_a/b_N"/>
</dbReference>
<gene>
    <name evidence="8" type="ORF">CWS01_03945</name>
</gene>
<dbReference type="GO" id="GO:0033539">
    <property type="term" value="P:fatty acid beta-oxidation using acyl-CoA dehydrogenase"/>
    <property type="evidence" value="ECO:0007669"/>
    <property type="project" value="TreeGrafter"/>
</dbReference>
<evidence type="ECO:0000259" key="7">
    <source>
        <dbReference type="SMART" id="SM00893"/>
    </source>
</evidence>
<dbReference type="InterPro" id="IPR001308">
    <property type="entry name" value="ETF_a/FixB"/>
</dbReference>
<dbReference type="EMBL" id="PISE01000008">
    <property type="protein sequence ID" value="PKG25032.1"/>
    <property type="molecule type" value="Genomic_DNA"/>
</dbReference>
<protein>
    <submittedName>
        <fullName evidence="8">Electron transfer flavoprotein subunit alpha</fullName>
    </submittedName>
</protein>
<dbReference type="Pfam" id="PF01012">
    <property type="entry name" value="ETF"/>
    <property type="match status" value="1"/>
</dbReference>
<dbReference type="GO" id="GO:0009055">
    <property type="term" value="F:electron transfer activity"/>
    <property type="evidence" value="ECO:0007669"/>
    <property type="project" value="InterPro"/>
</dbReference>
<dbReference type="SUPFAM" id="SSF52467">
    <property type="entry name" value="DHS-like NAD/FAD-binding domain"/>
    <property type="match status" value="1"/>
</dbReference>
<evidence type="ECO:0000256" key="5">
    <source>
        <dbReference type="ARBA" id="ARBA00022982"/>
    </source>
</evidence>
<sequence>MAEKIAIIGEIQAGNLRPITLECLAVAEQLAENGEIMVIFCGEKPSEIICQEISSYSAAKIVWTLLEEKERIVEIYNVSLQTIIEKEKPTKILLGNTETGKAVAPYLSEKLSCPLFSNIIGLEKKNNQIAARMSIFSGKLHQIINIELSSFIMTIKPNAFTLPVKKAQKKITLEEAKIDKKVPVFPLVKITKDLESKKDLIDAKVIVAGGRGLQNEEGYHLLQQLASSIGGTVGVARGAVDLGVADISLLIGQTGKTVSPDIYIACGISGAIQHIVGMNSAKTIVAINNDSHAPIFDEADYGVVGDIFEVLPALITELDSSNKE</sequence>
<dbReference type="AlphaFoldDB" id="A0A2N0Z690"/>
<evidence type="ECO:0000256" key="3">
    <source>
        <dbReference type="ARBA" id="ARBA00022630"/>
    </source>
</evidence>
<dbReference type="InterPro" id="IPR014729">
    <property type="entry name" value="Rossmann-like_a/b/a_fold"/>
</dbReference>
<dbReference type="Gene3D" id="3.40.50.620">
    <property type="entry name" value="HUPs"/>
    <property type="match status" value="1"/>
</dbReference>
<keyword evidence="9" id="KW-1185">Reference proteome</keyword>
<evidence type="ECO:0000256" key="6">
    <source>
        <dbReference type="PIRSR" id="PIRSR000089-1"/>
    </source>
</evidence>
<dbReference type="Pfam" id="PF00766">
    <property type="entry name" value="ETF_alpha"/>
    <property type="match status" value="1"/>
</dbReference>
<evidence type="ECO:0000313" key="8">
    <source>
        <dbReference type="EMBL" id="PKG25032.1"/>
    </source>
</evidence>
<dbReference type="Proteomes" id="UP000233375">
    <property type="component" value="Unassembled WGS sequence"/>
</dbReference>
<feature type="binding site" evidence="6">
    <location>
        <position position="288"/>
    </location>
    <ligand>
        <name>FAD</name>
        <dbReference type="ChEBI" id="CHEBI:57692"/>
    </ligand>
</feature>
<organism evidence="8 9">
    <name type="scientific">Niallia nealsonii</name>
    <dbReference type="NCBI Taxonomy" id="115979"/>
    <lineage>
        <taxon>Bacteria</taxon>
        <taxon>Bacillati</taxon>
        <taxon>Bacillota</taxon>
        <taxon>Bacilli</taxon>
        <taxon>Bacillales</taxon>
        <taxon>Bacillaceae</taxon>
        <taxon>Niallia</taxon>
    </lineage>
</organism>
<proteinExistence type="inferred from homology"/>
<comment type="caution">
    <text evidence="8">The sequence shown here is derived from an EMBL/GenBank/DDBJ whole genome shotgun (WGS) entry which is preliminary data.</text>
</comment>